<feature type="domain" description="SAP" evidence="2">
    <location>
        <begin position="161"/>
        <end position="195"/>
    </location>
</feature>
<reference evidence="3" key="1">
    <citation type="submission" date="2019-07" db="EMBL/GenBank/DDBJ databases">
        <authorList>
            <person name="Palmer J.M."/>
        </authorList>
    </citation>
    <scope>NUCLEOTIDE SEQUENCE</scope>
    <source>
        <strain evidence="3">PC9</strain>
    </source>
</reference>
<dbReference type="RefSeq" id="XP_036628145.1">
    <property type="nucleotide sequence ID" value="XM_036778756.1"/>
</dbReference>
<evidence type="ECO:0000259" key="2">
    <source>
        <dbReference type="PROSITE" id="PS50800"/>
    </source>
</evidence>
<dbReference type="GeneID" id="59379067"/>
<evidence type="ECO:0000256" key="1">
    <source>
        <dbReference type="SAM" id="MobiDB-lite"/>
    </source>
</evidence>
<dbReference type="InterPro" id="IPR003034">
    <property type="entry name" value="SAP_dom"/>
</dbReference>
<dbReference type="PROSITE" id="PS50800">
    <property type="entry name" value="SAP"/>
    <property type="match status" value="1"/>
</dbReference>
<feature type="region of interest" description="Disordered" evidence="1">
    <location>
        <begin position="212"/>
        <end position="238"/>
    </location>
</feature>
<gene>
    <name evidence="3" type="ORF">PC9H_009249</name>
</gene>
<evidence type="ECO:0000313" key="4">
    <source>
        <dbReference type="Proteomes" id="UP000623687"/>
    </source>
</evidence>
<name>A0A8H6ZR03_PLEOS</name>
<dbReference type="EMBL" id="JACETU010000007">
    <property type="protein sequence ID" value="KAF7423951.1"/>
    <property type="molecule type" value="Genomic_DNA"/>
</dbReference>
<sequence length="303" mass="34320">MPPNPAARSTLSRLTAPTAASIPSQVLTFPPLPPPTFYQLPPMSHSLRGAIPRHRYNELANHYTQAILQIEAMSAHCAMAEMEIQRLKRKENLKDNRATKRQKLNADARVKGIELARQKEAEQREKQQAKDAAREARAAKENEEEQHRVSRDPNEPFYGSLSSKNKSDLKDVAHALKLSKEGTKEVLLKRIQDHFDDHPHLRVDQRFHGLFNRGRPRASEPNPAPPSFEPNPPPLTPQPLRLAPFALHPTLALYNINGHNIQYQGNDVHNSYLTVHDVHPRLPYIIHPPTFNPLATSSYTVNI</sequence>
<accession>A0A8H6ZR03</accession>
<dbReference type="VEuPathDB" id="FungiDB:PC9H_009249"/>
<feature type="region of interest" description="Disordered" evidence="1">
    <location>
        <begin position="118"/>
        <end position="165"/>
    </location>
</feature>
<proteinExistence type="predicted"/>
<dbReference type="Pfam" id="PF02037">
    <property type="entry name" value="SAP"/>
    <property type="match status" value="1"/>
</dbReference>
<evidence type="ECO:0000313" key="3">
    <source>
        <dbReference type="EMBL" id="KAF7423951.1"/>
    </source>
</evidence>
<feature type="compositionally biased region" description="Pro residues" evidence="1">
    <location>
        <begin position="222"/>
        <end position="237"/>
    </location>
</feature>
<dbReference type="AlphaFoldDB" id="A0A8H6ZR03"/>
<feature type="compositionally biased region" description="Basic and acidic residues" evidence="1">
    <location>
        <begin position="118"/>
        <end position="154"/>
    </location>
</feature>
<comment type="caution">
    <text evidence="3">The sequence shown here is derived from an EMBL/GenBank/DDBJ whole genome shotgun (WGS) entry which is preliminary data.</text>
</comment>
<keyword evidence="4" id="KW-1185">Reference proteome</keyword>
<protein>
    <recommendedName>
        <fullName evidence="2">SAP domain-containing protein</fullName>
    </recommendedName>
</protein>
<dbReference type="OrthoDB" id="3064354at2759"/>
<organism evidence="3 4">
    <name type="scientific">Pleurotus ostreatus</name>
    <name type="common">Oyster mushroom</name>
    <name type="synonym">White-rot fungus</name>
    <dbReference type="NCBI Taxonomy" id="5322"/>
    <lineage>
        <taxon>Eukaryota</taxon>
        <taxon>Fungi</taxon>
        <taxon>Dikarya</taxon>
        <taxon>Basidiomycota</taxon>
        <taxon>Agaricomycotina</taxon>
        <taxon>Agaricomycetes</taxon>
        <taxon>Agaricomycetidae</taxon>
        <taxon>Agaricales</taxon>
        <taxon>Pleurotineae</taxon>
        <taxon>Pleurotaceae</taxon>
        <taxon>Pleurotus</taxon>
    </lineage>
</organism>
<dbReference type="Proteomes" id="UP000623687">
    <property type="component" value="Unassembled WGS sequence"/>
</dbReference>